<feature type="compositionally biased region" description="Basic and acidic residues" evidence="1">
    <location>
        <begin position="248"/>
        <end position="265"/>
    </location>
</feature>
<feature type="compositionally biased region" description="Low complexity" evidence="1">
    <location>
        <begin position="106"/>
        <end position="115"/>
    </location>
</feature>
<organism evidence="2 3">
    <name type="scientific">Klenkia soli</name>
    <dbReference type="NCBI Taxonomy" id="1052260"/>
    <lineage>
        <taxon>Bacteria</taxon>
        <taxon>Bacillati</taxon>
        <taxon>Actinomycetota</taxon>
        <taxon>Actinomycetes</taxon>
        <taxon>Geodermatophilales</taxon>
        <taxon>Geodermatophilaceae</taxon>
        <taxon>Klenkia</taxon>
    </lineage>
</organism>
<dbReference type="EMBL" id="FNIR01000004">
    <property type="protein sequence ID" value="SDO18252.1"/>
    <property type="molecule type" value="Genomic_DNA"/>
</dbReference>
<dbReference type="AlphaFoldDB" id="A0A1H0HGG2"/>
<sequence length="265" mass="27356">MIVGGRLSTGRSGVHRSPVTAPLPVSLAEGAGMHLAFYRTVVRQVGVLVDADLPGSPAVLVRAASLLLGGDLVACRTTAALRRRPGRRGLVHPTGPDGLRGRADDALPPAGAAARVPPPGLPDGVAGTVAVHRGRAAGPCAPGSGRHQVPRPRVGGGTGRRRARRPRRPHDPRAAARGPAAAQRDHRAPLGPAAPHRPRRPPRPGRSASRSRPPSGTSARPRSPAGSPPTSLVITDPGTPGRGMSRTQVRDHREGEARLDPGWDG</sequence>
<protein>
    <submittedName>
        <fullName evidence="2">Uncharacterized protein</fullName>
    </submittedName>
</protein>
<evidence type="ECO:0000313" key="2">
    <source>
        <dbReference type="EMBL" id="SDO18252.1"/>
    </source>
</evidence>
<evidence type="ECO:0000256" key="1">
    <source>
        <dbReference type="SAM" id="MobiDB-lite"/>
    </source>
</evidence>
<reference evidence="3" key="1">
    <citation type="submission" date="2016-10" db="EMBL/GenBank/DDBJ databases">
        <authorList>
            <person name="Varghese N."/>
            <person name="Submissions S."/>
        </authorList>
    </citation>
    <scope>NUCLEOTIDE SEQUENCE [LARGE SCALE GENOMIC DNA]</scope>
    <source>
        <strain evidence="3">DSM 45843</strain>
    </source>
</reference>
<feature type="compositionally biased region" description="Basic residues" evidence="1">
    <location>
        <begin position="159"/>
        <end position="168"/>
    </location>
</feature>
<accession>A0A1H0HGG2</accession>
<feature type="region of interest" description="Disordered" evidence="1">
    <location>
        <begin position="85"/>
        <end position="265"/>
    </location>
</feature>
<name>A0A1H0HGG2_9ACTN</name>
<proteinExistence type="predicted"/>
<feature type="compositionally biased region" description="Low complexity" evidence="1">
    <location>
        <begin position="205"/>
        <end position="231"/>
    </location>
</feature>
<dbReference type="STRING" id="1052260.SAMN05660199_01456"/>
<keyword evidence="3" id="KW-1185">Reference proteome</keyword>
<evidence type="ECO:0000313" key="3">
    <source>
        <dbReference type="Proteomes" id="UP000199088"/>
    </source>
</evidence>
<dbReference type="Proteomes" id="UP000199088">
    <property type="component" value="Unassembled WGS sequence"/>
</dbReference>
<gene>
    <name evidence="2" type="ORF">SAMN05660199_01456</name>
</gene>